<dbReference type="PROSITE" id="PS51332">
    <property type="entry name" value="B12_BINDING"/>
    <property type="match status" value="1"/>
</dbReference>
<dbReference type="GO" id="GO:0046872">
    <property type="term" value="F:metal ion binding"/>
    <property type="evidence" value="ECO:0007669"/>
    <property type="project" value="UniProtKB-KW"/>
</dbReference>
<dbReference type="InterPro" id="IPR007197">
    <property type="entry name" value="rSAM"/>
</dbReference>
<dbReference type="GO" id="GO:0005829">
    <property type="term" value="C:cytosol"/>
    <property type="evidence" value="ECO:0007669"/>
    <property type="project" value="TreeGrafter"/>
</dbReference>
<dbReference type="EMBL" id="CP015518">
    <property type="protein sequence ID" value="APG25083.1"/>
    <property type="molecule type" value="Genomic_DNA"/>
</dbReference>
<dbReference type="GO" id="GO:0031419">
    <property type="term" value="F:cobalamin binding"/>
    <property type="evidence" value="ECO:0007669"/>
    <property type="project" value="InterPro"/>
</dbReference>
<dbReference type="InterPro" id="IPR023404">
    <property type="entry name" value="rSAM_horseshoe"/>
</dbReference>
<keyword evidence="3" id="KW-0479">Metal-binding</keyword>
<evidence type="ECO:0000313" key="9">
    <source>
        <dbReference type="Proteomes" id="UP000182264"/>
    </source>
</evidence>
<keyword evidence="2" id="KW-0949">S-adenosyl-L-methionine</keyword>
<dbReference type="InterPro" id="IPR058240">
    <property type="entry name" value="rSAM_sf"/>
</dbReference>
<dbReference type="STRING" id="29542.A6070_02660"/>
<dbReference type="RefSeq" id="WP_072286932.1">
    <property type="nucleotide sequence ID" value="NZ_CP015518.1"/>
</dbReference>
<reference evidence="8 9" key="1">
    <citation type="journal article" date="2017" name="Genome Announc.">
        <title>Complete Genome Sequences of Two Acetylene-Fermenting Pelobacter acetylenicus Strains.</title>
        <authorList>
            <person name="Sutton J.M."/>
            <person name="Baesman S.M."/>
            <person name="Fierst J.L."/>
            <person name="Poret-Peterson A.T."/>
            <person name="Oremland R.S."/>
            <person name="Dunlap D.S."/>
            <person name="Akob D.M."/>
        </authorList>
    </citation>
    <scope>NUCLEOTIDE SEQUENCE [LARGE SCALE GENOMIC DNA]</scope>
    <source>
        <strain evidence="8 9">DSM 3247</strain>
    </source>
</reference>
<dbReference type="Pfam" id="PF04055">
    <property type="entry name" value="Radical_SAM"/>
    <property type="match status" value="1"/>
</dbReference>
<dbReference type="Gene3D" id="3.80.30.20">
    <property type="entry name" value="tm_1862 like domain"/>
    <property type="match status" value="1"/>
</dbReference>
<dbReference type="SMART" id="SM00729">
    <property type="entry name" value="Elp3"/>
    <property type="match status" value="1"/>
</dbReference>
<evidence type="ECO:0000256" key="5">
    <source>
        <dbReference type="ARBA" id="ARBA00023014"/>
    </source>
</evidence>
<dbReference type="Proteomes" id="UP000182264">
    <property type="component" value="Chromosome"/>
</dbReference>
<dbReference type="SUPFAM" id="SSF102114">
    <property type="entry name" value="Radical SAM enzymes"/>
    <property type="match status" value="1"/>
</dbReference>
<keyword evidence="5" id="KW-0411">Iron-sulfur</keyword>
<accession>A0A1L3GGJ0</accession>
<dbReference type="PANTHER" id="PTHR43409">
    <property type="entry name" value="ANAEROBIC MAGNESIUM-PROTOPORPHYRIN IX MONOMETHYL ESTER CYCLASE-RELATED"/>
    <property type="match status" value="1"/>
</dbReference>
<sequence>MSLLLIHPPAAKAGEPPLGVAVLQAYLRARGITVGVFDANRDAYHYLLHPRTLATVVSRDLSTRLQRALRHADGALQLLGSPDAVASPARYATAVRYLNDALSLYGGSAGDERLTLGDYRHGQLSEFSLPDLETLASGQARTLFHDYFRDSLLVALARHKPSLLALSINYRHQVLPAFELAGLLRKRFPGVPLVAGGGMISSWGGALRDNDLQLPGFDHLVTGPGEQPLCDLFENPAGQPYVVSNPAQLALAPDFDGLDPAGYMSPHPVLPISASRGCYWAHCLFCPEAASPTHPFRSFSGQALPQLLLELAERWKVRHFHLTDDAIPPAALQAMAVQAEQLQDLSWHGFVRFEPALLQGDLIDRLALGGCRLLQLGLESGSQAVLDRLRKGTRVATASAILRKLRQAGIATYVYVLLGTPGETREDARLTRDFLESHADCIDFLNLAIMNMPRHSALAGATENIPPLDLYLPVDENATVRRAARRFLQQELLASPAIKAIVNRTPPLFTSNHAFFFRPQPPFHRF</sequence>
<name>A0A1L3GGJ0_SYNAC</name>
<evidence type="ECO:0000256" key="2">
    <source>
        <dbReference type="ARBA" id="ARBA00022691"/>
    </source>
</evidence>
<dbReference type="GO" id="GO:0051536">
    <property type="term" value="F:iron-sulfur cluster binding"/>
    <property type="evidence" value="ECO:0007669"/>
    <property type="project" value="UniProtKB-KW"/>
</dbReference>
<dbReference type="InterPro" id="IPR006638">
    <property type="entry name" value="Elp3/MiaA/NifB-like_rSAM"/>
</dbReference>
<evidence type="ECO:0000256" key="3">
    <source>
        <dbReference type="ARBA" id="ARBA00022723"/>
    </source>
</evidence>
<evidence type="ECO:0000259" key="7">
    <source>
        <dbReference type="PROSITE" id="PS51918"/>
    </source>
</evidence>
<dbReference type="CDD" id="cd01335">
    <property type="entry name" value="Radical_SAM"/>
    <property type="match status" value="1"/>
</dbReference>
<protein>
    <submittedName>
        <fullName evidence="8">Radical SAM protein</fullName>
    </submittedName>
</protein>
<keyword evidence="4" id="KW-0408">Iron</keyword>
<evidence type="ECO:0000256" key="1">
    <source>
        <dbReference type="ARBA" id="ARBA00001966"/>
    </source>
</evidence>
<dbReference type="InterPro" id="IPR051198">
    <property type="entry name" value="BchE-like"/>
</dbReference>
<feature type="domain" description="Radical SAM core" evidence="7">
    <location>
        <begin position="264"/>
        <end position="491"/>
    </location>
</feature>
<dbReference type="SFLD" id="SFLDG01082">
    <property type="entry name" value="B12-binding_domain_containing"/>
    <property type="match status" value="1"/>
</dbReference>
<gene>
    <name evidence="8" type="ORF">A7E75_08685</name>
</gene>
<feature type="domain" description="B12-binding" evidence="6">
    <location>
        <begin position="94"/>
        <end position="243"/>
    </location>
</feature>
<dbReference type="InterPro" id="IPR006158">
    <property type="entry name" value="Cobalamin-bd"/>
</dbReference>
<dbReference type="AlphaFoldDB" id="A0A1L3GGJ0"/>
<comment type="cofactor">
    <cofactor evidence="1">
        <name>[4Fe-4S] cluster</name>
        <dbReference type="ChEBI" id="CHEBI:49883"/>
    </cofactor>
</comment>
<dbReference type="PROSITE" id="PS51918">
    <property type="entry name" value="RADICAL_SAM"/>
    <property type="match status" value="1"/>
</dbReference>
<keyword evidence="9" id="KW-1185">Reference proteome</keyword>
<dbReference type="SFLD" id="SFLDS00029">
    <property type="entry name" value="Radical_SAM"/>
    <property type="match status" value="1"/>
</dbReference>
<evidence type="ECO:0000313" key="8">
    <source>
        <dbReference type="EMBL" id="APG25083.1"/>
    </source>
</evidence>
<dbReference type="GO" id="GO:0003824">
    <property type="term" value="F:catalytic activity"/>
    <property type="evidence" value="ECO:0007669"/>
    <property type="project" value="InterPro"/>
</dbReference>
<dbReference type="PANTHER" id="PTHR43409:SF7">
    <property type="entry name" value="BLL1977 PROTEIN"/>
    <property type="match status" value="1"/>
</dbReference>
<evidence type="ECO:0000256" key="4">
    <source>
        <dbReference type="ARBA" id="ARBA00023004"/>
    </source>
</evidence>
<proteinExistence type="predicted"/>
<organism evidence="8 9">
    <name type="scientific">Syntrophotalea acetylenica</name>
    <name type="common">Pelobacter acetylenicus</name>
    <dbReference type="NCBI Taxonomy" id="29542"/>
    <lineage>
        <taxon>Bacteria</taxon>
        <taxon>Pseudomonadati</taxon>
        <taxon>Thermodesulfobacteriota</taxon>
        <taxon>Desulfuromonadia</taxon>
        <taxon>Desulfuromonadales</taxon>
        <taxon>Syntrophotaleaceae</taxon>
        <taxon>Syntrophotalea</taxon>
    </lineage>
</organism>
<evidence type="ECO:0000259" key="6">
    <source>
        <dbReference type="PROSITE" id="PS51332"/>
    </source>
</evidence>